<comment type="similarity">
    <text evidence="7">Belongs to the ADAT1 family.</text>
</comment>
<keyword evidence="2" id="KW-0479">Metal-binding</keyword>
<sequence length="111" mass="12318">MNIADQVAQLCFDHYGNLGKRGKPLPGVEWTLLAAVVQSINESFTVVSMATGTKCIGRNIMSPKGDLINDSHAEVLARRCFLRYLYDKIKTMKDSGHSDIFKGSIFVSSHR</sequence>
<dbReference type="InterPro" id="IPR002466">
    <property type="entry name" value="A_deamin"/>
</dbReference>
<keyword evidence="4" id="KW-0862">Zinc</keyword>
<comment type="cofactor">
    <cofactor evidence="5">
        <name>1D-myo-inositol hexakisphosphate</name>
        <dbReference type="ChEBI" id="CHEBI:58130"/>
    </cofactor>
</comment>
<gene>
    <name evidence="13" type="ORF">g.8811</name>
</gene>
<dbReference type="PANTHER" id="PTHR46516:SF1">
    <property type="entry name" value="TRNA-SPECIFIC ADENOSINE DEAMINASE 1"/>
    <property type="match status" value="1"/>
</dbReference>
<evidence type="ECO:0000259" key="12">
    <source>
        <dbReference type="PROSITE" id="PS50141"/>
    </source>
</evidence>
<comment type="function">
    <text evidence="6">Specifically deaminates adenosine-37 to inosine in tRNA-Ala.</text>
</comment>
<evidence type="ECO:0000256" key="10">
    <source>
        <dbReference type="ARBA" id="ARBA00041760"/>
    </source>
</evidence>
<dbReference type="GO" id="GO:0008033">
    <property type="term" value="P:tRNA processing"/>
    <property type="evidence" value="ECO:0007669"/>
    <property type="project" value="UniProtKB-KW"/>
</dbReference>
<organism evidence="13">
    <name type="scientific">Clastoptera arizonana</name>
    <name type="common">Arizona spittle bug</name>
    <dbReference type="NCBI Taxonomy" id="38151"/>
    <lineage>
        <taxon>Eukaryota</taxon>
        <taxon>Metazoa</taxon>
        <taxon>Ecdysozoa</taxon>
        <taxon>Arthropoda</taxon>
        <taxon>Hexapoda</taxon>
        <taxon>Insecta</taxon>
        <taxon>Pterygota</taxon>
        <taxon>Neoptera</taxon>
        <taxon>Paraneoptera</taxon>
        <taxon>Hemiptera</taxon>
        <taxon>Auchenorrhyncha</taxon>
        <taxon>Cercopoidea</taxon>
        <taxon>Clastopteridae</taxon>
        <taxon>Clastoptera</taxon>
    </lineage>
</organism>
<dbReference type="PANTHER" id="PTHR46516">
    <property type="entry name" value="TRNA-SPECIFIC ADENOSINE DEAMINASE 1"/>
    <property type="match status" value="1"/>
</dbReference>
<evidence type="ECO:0000256" key="3">
    <source>
        <dbReference type="ARBA" id="ARBA00022801"/>
    </source>
</evidence>
<evidence type="ECO:0000256" key="11">
    <source>
        <dbReference type="ARBA" id="ARBA00047635"/>
    </source>
</evidence>
<protein>
    <recommendedName>
        <fullName evidence="9">tRNA-specific adenosine deaminase 1</fullName>
        <ecNumber evidence="8">3.5.4.34</ecNumber>
    </recommendedName>
    <alternativeName>
        <fullName evidence="10">tRNA-specific adenosine-37 deaminase</fullName>
    </alternativeName>
</protein>
<evidence type="ECO:0000256" key="2">
    <source>
        <dbReference type="ARBA" id="ARBA00022723"/>
    </source>
</evidence>
<dbReference type="PROSITE" id="PS50141">
    <property type="entry name" value="A_DEAMIN_EDITASE"/>
    <property type="match status" value="1"/>
</dbReference>
<name>A0A1B6CWX9_9HEMI</name>
<dbReference type="GO" id="GO:0046872">
    <property type="term" value="F:metal ion binding"/>
    <property type="evidence" value="ECO:0007669"/>
    <property type="project" value="UniProtKB-KW"/>
</dbReference>
<evidence type="ECO:0000256" key="5">
    <source>
        <dbReference type="ARBA" id="ARBA00037026"/>
    </source>
</evidence>
<dbReference type="EC" id="3.5.4.34" evidence="8"/>
<feature type="domain" description="A to I editase" evidence="12">
    <location>
        <begin position="48"/>
        <end position="111"/>
    </location>
</feature>
<evidence type="ECO:0000256" key="8">
    <source>
        <dbReference type="ARBA" id="ARBA00038940"/>
    </source>
</evidence>
<dbReference type="GO" id="GO:0003723">
    <property type="term" value="F:RNA binding"/>
    <property type="evidence" value="ECO:0007669"/>
    <property type="project" value="InterPro"/>
</dbReference>
<evidence type="ECO:0000313" key="13">
    <source>
        <dbReference type="EMBL" id="JAS18019.1"/>
    </source>
</evidence>
<keyword evidence="1" id="KW-0819">tRNA processing</keyword>
<evidence type="ECO:0000256" key="7">
    <source>
        <dbReference type="ARBA" id="ARBA00038326"/>
    </source>
</evidence>
<dbReference type="EMBL" id="GEDC01019279">
    <property type="protein sequence ID" value="JAS18019.1"/>
    <property type="molecule type" value="Transcribed_RNA"/>
</dbReference>
<dbReference type="Pfam" id="PF02137">
    <property type="entry name" value="A_deamin"/>
    <property type="match status" value="1"/>
</dbReference>
<accession>A0A1B6CWX9</accession>
<evidence type="ECO:0000256" key="9">
    <source>
        <dbReference type="ARBA" id="ARBA00040502"/>
    </source>
</evidence>
<keyword evidence="3" id="KW-0378">Hydrolase</keyword>
<dbReference type="GO" id="GO:0043829">
    <property type="term" value="F:tRNA-specific adenosine-37 deaminase activity"/>
    <property type="evidence" value="ECO:0007669"/>
    <property type="project" value="UniProtKB-EC"/>
</dbReference>
<dbReference type="AlphaFoldDB" id="A0A1B6CWX9"/>
<comment type="catalytic activity">
    <reaction evidence="11">
        <text>adenosine(37) in tRNA(Ala) + H2O + H(+) = inosine(37) in tRNA(Ala) + NH4(+)</text>
        <dbReference type="Rhea" id="RHEA:50968"/>
        <dbReference type="Rhea" id="RHEA-COMP:12855"/>
        <dbReference type="Rhea" id="RHEA-COMP:12856"/>
        <dbReference type="ChEBI" id="CHEBI:15377"/>
        <dbReference type="ChEBI" id="CHEBI:15378"/>
        <dbReference type="ChEBI" id="CHEBI:28938"/>
        <dbReference type="ChEBI" id="CHEBI:74411"/>
        <dbReference type="ChEBI" id="CHEBI:82852"/>
        <dbReference type="EC" id="3.5.4.34"/>
    </reaction>
</comment>
<evidence type="ECO:0000256" key="1">
    <source>
        <dbReference type="ARBA" id="ARBA00022694"/>
    </source>
</evidence>
<reference evidence="13" key="1">
    <citation type="submission" date="2015-12" db="EMBL/GenBank/DDBJ databases">
        <title>De novo transcriptome assembly of four potential Pierce s Disease insect vectors from Arizona vineyards.</title>
        <authorList>
            <person name="Tassone E.E."/>
        </authorList>
    </citation>
    <scope>NUCLEOTIDE SEQUENCE</scope>
</reference>
<proteinExistence type="inferred from homology"/>
<evidence type="ECO:0000256" key="4">
    <source>
        <dbReference type="ARBA" id="ARBA00022833"/>
    </source>
</evidence>
<evidence type="ECO:0000256" key="6">
    <source>
        <dbReference type="ARBA" id="ARBA00037784"/>
    </source>
</evidence>